<feature type="region of interest" description="Disordered" evidence="2">
    <location>
        <begin position="1"/>
        <end position="51"/>
    </location>
</feature>
<name>A0A8S9Z1S7_9TREM</name>
<keyword evidence="4" id="KW-1185">Reference proteome</keyword>
<feature type="compositionally biased region" description="Polar residues" evidence="2">
    <location>
        <begin position="23"/>
        <end position="51"/>
    </location>
</feature>
<dbReference type="Proteomes" id="UP000822476">
    <property type="component" value="Unassembled WGS sequence"/>
</dbReference>
<dbReference type="AlphaFoldDB" id="A0A8S9Z1S7"/>
<reference evidence="3" key="1">
    <citation type="submission" date="2019-07" db="EMBL/GenBank/DDBJ databases">
        <title>Annotation for the trematode Paragonimus miyazaki's.</title>
        <authorList>
            <person name="Choi Y.-J."/>
        </authorList>
    </citation>
    <scope>NUCLEOTIDE SEQUENCE</scope>
    <source>
        <strain evidence="3">Japan</strain>
    </source>
</reference>
<feature type="region of interest" description="Disordered" evidence="2">
    <location>
        <begin position="173"/>
        <end position="202"/>
    </location>
</feature>
<proteinExistence type="predicted"/>
<evidence type="ECO:0000313" key="3">
    <source>
        <dbReference type="EMBL" id="KAF7260744.1"/>
    </source>
</evidence>
<feature type="compositionally biased region" description="Basic and acidic residues" evidence="2">
    <location>
        <begin position="9"/>
        <end position="22"/>
    </location>
</feature>
<gene>
    <name evidence="3" type="ORF">EG68_01969</name>
</gene>
<accession>A0A8S9Z1S7</accession>
<feature type="coiled-coil region" evidence="1">
    <location>
        <begin position="72"/>
        <end position="99"/>
    </location>
</feature>
<organism evidence="3 4">
    <name type="scientific">Paragonimus skrjabini miyazakii</name>
    <dbReference type="NCBI Taxonomy" id="59628"/>
    <lineage>
        <taxon>Eukaryota</taxon>
        <taxon>Metazoa</taxon>
        <taxon>Spiralia</taxon>
        <taxon>Lophotrochozoa</taxon>
        <taxon>Platyhelminthes</taxon>
        <taxon>Trematoda</taxon>
        <taxon>Digenea</taxon>
        <taxon>Plagiorchiida</taxon>
        <taxon>Troglotremata</taxon>
        <taxon>Troglotrematidae</taxon>
        <taxon>Paragonimus</taxon>
    </lineage>
</organism>
<dbReference type="OrthoDB" id="6262094at2759"/>
<protein>
    <submittedName>
        <fullName evidence="3">Uncharacterized protein</fullName>
    </submittedName>
</protein>
<evidence type="ECO:0000313" key="4">
    <source>
        <dbReference type="Proteomes" id="UP000822476"/>
    </source>
</evidence>
<keyword evidence="1" id="KW-0175">Coiled coil</keyword>
<dbReference type="EMBL" id="JTDE01000627">
    <property type="protein sequence ID" value="KAF7260744.1"/>
    <property type="molecule type" value="Genomic_DNA"/>
</dbReference>
<evidence type="ECO:0000256" key="2">
    <source>
        <dbReference type="SAM" id="MobiDB-lite"/>
    </source>
</evidence>
<comment type="caution">
    <text evidence="3">The sequence shown here is derived from an EMBL/GenBank/DDBJ whole genome shotgun (WGS) entry which is preliminary data.</text>
</comment>
<evidence type="ECO:0000256" key="1">
    <source>
        <dbReference type="SAM" id="Coils"/>
    </source>
</evidence>
<sequence>MESNISKSRAKEMIPHKNEQKCRNTGSSTTRASPTFSTRSMPFSKTNGNKMVSSATSSANVFEVDQGTVYTMKSVKNLIERLKNEVENERSKRACLARQRGEEALKVVAQSKVDQPCRTNQLRTNAEKARSDKKCYNSFTKMSSTKHPHSLNNSVDNIYGFASDFQLSHNGFLHDGTRSPSDFSASSQPNGINTRNGNGAVS</sequence>
<feature type="compositionally biased region" description="Polar residues" evidence="2">
    <location>
        <begin position="178"/>
        <end position="202"/>
    </location>
</feature>